<evidence type="ECO:0000256" key="1">
    <source>
        <dbReference type="ARBA" id="ARBA00004651"/>
    </source>
</evidence>
<dbReference type="PANTHER" id="PTHR30460:SF0">
    <property type="entry name" value="MODERATE CONDUCTANCE MECHANOSENSITIVE CHANNEL YBIO"/>
    <property type="match status" value="1"/>
</dbReference>
<gene>
    <name evidence="10" type="ORF">HGD76_19990</name>
</gene>
<keyword evidence="5 7" id="KW-1133">Transmembrane helix</keyword>
<dbReference type="Gene3D" id="3.30.70.100">
    <property type="match status" value="1"/>
</dbReference>
<reference evidence="10 11" key="2">
    <citation type="submission" date="2020-04" db="EMBL/GenBank/DDBJ databases">
        <authorList>
            <person name="Fomenkov A."/>
            <person name="Anton B.P."/>
            <person name="Roberts R.J."/>
        </authorList>
    </citation>
    <scope>NUCLEOTIDE SEQUENCE [LARGE SCALE GENOMIC DNA]</scope>
    <source>
        <strain evidence="10 11">CCAP 1403/13f</strain>
    </source>
</reference>
<sequence length="541" mass="59748">MILRFLAVAGTMVITIGSVTKATAQFSPLPFLPTPSSSSNKVDDKMVSGWINLDGRPLFSITASKTKFPERFQNIQQNLQDITHNYLQASATEVKVQNRTVKGLLTIFVNDQYLMTITYEDVGQANPLTLANQISDDLKQHLQQAKQERQTRFLIQQGEIAAVGTLAMIIISWGVRRWQKRLSKNAADSIPAISKDTAPITKLLNQQQQQHLQEVKTRLFQIAQAGIWGSGSLIILGLFPYTRAFQIGILTIAQIPIKLTIVAVGTYVAVRFTYALIDHFTSTIVSGGALLTPETSERLQLRISTFSGVTKSITTIIFVGAGSLLALISLGIDIVPLLAGAGLVGVAISLASQNLIKDAINGFLIIFEDQYALGDMITVGTVGGLVEKLNLRMTQVRDSEGRLITIPNSEVKIVANLSSRWSRADLSIPVSYQADVDEALKIIKDVGLEMSQDPEWKHQILEKPNVLGVEHFSDRGVMIRVWIKTQPLKQWNVAREYRRRLKITLDAAGIYIPVPQQANWINEVQLLNSQDEFSTSATSET</sequence>
<dbReference type="Pfam" id="PF21082">
    <property type="entry name" value="MS_channel_3rd"/>
    <property type="match status" value="1"/>
</dbReference>
<evidence type="ECO:0000256" key="7">
    <source>
        <dbReference type="SAM" id="Phobius"/>
    </source>
</evidence>
<dbReference type="Proteomes" id="UP000502433">
    <property type="component" value="Chromosome"/>
</dbReference>
<dbReference type="InterPro" id="IPR011014">
    <property type="entry name" value="MscS_channel_TM-2"/>
</dbReference>
<name>A0A6H2C7L0_DOLFA</name>
<dbReference type="InterPro" id="IPR045276">
    <property type="entry name" value="YbiO_bact"/>
</dbReference>
<evidence type="ECO:0000313" key="10">
    <source>
        <dbReference type="EMBL" id="QJB47148.1"/>
    </source>
</evidence>
<dbReference type="KEGG" id="dfs:HGD76_19990"/>
<dbReference type="Pfam" id="PF00924">
    <property type="entry name" value="MS_channel_2nd"/>
    <property type="match status" value="1"/>
</dbReference>
<feature type="transmembrane region" description="Helical" evidence="7">
    <location>
        <begin position="247"/>
        <end position="270"/>
    </location>
</feature>
<evidence type="ECO:0000256" key="6">
    <source>
        <dbReference type="ARBA" id="ARBA00023136"/>
    </source>
</evidence>
<evidence type="ECO:0000256" key="2">
    <source>
        <dbReference type="ARBA" id="ARBA00008017"/>
    </source>
</evidence>
<dbReference type="InterPro" id="IPR023408">
    <property type="entry name" value="MscS_beta-dom_sf"/>
</dbReference>
<dbReference type="SUPFAM" id="SSF82861">
    <property type="entry name" value="Mechanosensitive channel protein MscS (YggB), transmembrane region"/>
    <property type="match status" value="1"/>
</dbReference>
<proteinExistence type="inferred from homology"/>
<dbReference type="SUPFAM" id="SSF82689">
    <property type="entry name" value="Mechanosensitive channel protein MscS (YggB), C-terminal domain"/>
    <property type="match status" value="1"/>
</dbReference>
<keyword evidence="3" id="KW-1003">Cell membrane</keyword>
<dbReference type="PANTHER" id="PTHR30460">
    <property type="entry name" value="MODERATE CONDUCTANCE MECHANOSENSITIVE CHANNEL YBIO"/>
    <property type="match status" value="1"/>
</dbReference>
<reference evidence="10 11" key="1">
    <citation type="submission" date="2020-04" db="EMBL/GenBank/DDBJ databases">
        <title>Genome-Wide Identification of 5-Methylcytosine Sites in Bacterial Genomes By High-Throughput Sequencing of MspJI Restriction Fragments.</title>
        <authorList>
            <person name="Wu V."/>
        </authorList>
    </citation>
    <scope>NUCLEOTIDE SEQUENCE [LARGE SCALE GENOMIC DNA]</scope>
    <source>
        <strain evidence="10 11">CCAP 1403/13f</strain>
    </source>
</reference>
<organism evidence="10 11">
    <name type="scientific">Dolichospermum flos-aquae CCAP 1403/13F</name>
    <dbReference type="NCBI Taxonomy" id="315271"/>
    <lineage>
        <taxon>Bacteria</taxon>
        <taxon>Bacillati</taxon>
        <taxon>Cyanobacteriota</taxon>
        <taxon>Cyanophyceae</taxon>
        <taxon>Nostocales</taxon>
        <taxon>Aphanizomenonaceae</taxon>
        <taxon>Dolichospermum</taxon>
    </lineage>
</organism>
<keyword evidence="6 7" id="KW-0472">Membrane</keyword>
<dbReference type="SUPFAM" id="SSF50182">
    <property type="entry name" value="Sm-like ribonucleoproteins"/>
    <property type="match status" value="1"/>
</dbReference>
<evidence type="ECO:0000313" key="11">
    <source>
        <dbReference type="Proteomes" id="UP000502433"/>
    </source>
</evidence>
<evidence type="ECO:0000259" key="9">
    <source>
        <dbReference type="Pfam" id="PF21082"/>
    </source>
</evidence>
<feature type="transmembrane region" description="Helical" evidence="7">
    <location>
        <begin position="334"/>
        <end position="351"/>
    </location>
</feature>
<dbReference type="FunFam" id="3.30.70.100:FF:000018">
    <property type="entry name" value="MscS mechanosensitive ion channel"/>
    <property type="match status" value="1"/>
</dbReference>
<dbReference type="InterPro" id="IPR010920">
    <property type="entry name" value="LSM_dom_sf"/>
</dbReference>
<feature type="transmembrane region" description="Helical" evidence="7">
    <location>
        <begin position="308"/>
        <end position="328"/>
    </location>
</feature>
<dbReference type="Gene3D" id="1.10.287.1260">
    <property type="match status" value="1"/>
</dbReference>
<dbReference type="GO" id="GO:0008381">
    <property type="term" value="F:mechanosensitive monoatomic ion channel activity"/>
    <property type="evidence" value="ECO:0007669"/>
    <property type="project" value="InterPro"/>
</dbReference>
<evidence type="ECO:0000259" key="8">
    <source>
        <dbReference type="Pfam" id="PF00924"/>
    </source>
</evidence>
<feature type="transmembrane region" description="Helical" evidence="7">
    <location>
        <begin position="153"/>
        <end position="175"/>
    </location>
</feature>
<accession>A0A6H2C7L0</accession>
<dbReference type="GO" id="GO:0005886">
    <property type="term" value="C:plasma membrane"/>
    <property type="evidence" value="ECO:0007669"/>
    <property type="project" value="UniProtKB-SubCell"/>
</dbReference>
<feature type="transmembrane region" description="Helical" evidence="7">
    <location>
        <begin position="219"/>
        <end position="241"/>
    </location>
</feature>
<dbReference type="Gene3D" id="2.30.30.60">
    <property type="match status" value="1"/>
</dbReference>
<keyword evidence="4 7" id="KW-0812">Transmembrane</keyword>
<feature type="domain" description="Mechanosensitive ion channel MscS" evidence="8">
    <location>
        <begin position="354"/>
        <end position="418"/>
    </location>
</feature>
<evidence type="ECO:0000256" key="4">
    <source>
        <dbReference type="ARBA" id="ARBA00022692"/>
    </source>
</evidence>
<protein>
    <submittedName>
        <fullName evidence="10">Mechanosensitive ion channel family protein</fullName>
    </submittedName>
</protein>
<dbReference type="InterPro" id="IPR011066">
    <property type="entry name" value="MscS_channel_C_sf"/>
</dbReference>
<dbReference type="AlphaFoldDB" id="A0A6H2C7L0"/>
<evidence type="ECO:0000256" key="5">
    <source>
        <dbReference type="ARBA" id="ARBA00022989"/>
    </source>
</evidence>
<feature type="domain" description="Mechanosensitive ion channel MscS C-terminal" evidence="9">
    <location>
        <begin position="425"/>
        <end position="510"/>
    </location>
</feature>
<comment type="similarity">
    <text evidence="2">Belongs to the MscS (TC 1.A.23) family.</text>
</comment>
<evidence type="ECO:0000256" key="3">
    <source>
        <dbReference type="ARBA" id="ARBA00022475"/>
    </source>
</evidence>
<dbReference type="InterPro" id="IPR049278">
    <property type="entry name" value="MS_channel_C"/>
</dbReference>
<comment type="subcellular location">
    <subcellularLocation>
        <location evidence="1">Cell membrane</location>
        <topology evidence="1">Multi-pass membrane protein</topology>
    </subcellularLocation>
</comment>
<dbReference type="EMBL" id="CP051206">
    <property type="protein sequence ID" value="QJB47148.1"/>
    <property type="molecule type" value="Genomic_DNA"/>
</dbReference>
<dbReference type="InterPro" id="IPR006685">
    <property type="entry name" value="MscS_channel_2nd"/>
</dbReference>